<reference evidence="2" key="2">
    <citation type="submission" date="2012-12" db="EMBL/GenBank/DDBJ databases">
        <authorList>
            <person name="Gao Y.W."/>
            <person name="Fan S.T."/>
            <person name="Sun H.T."/>
            <person name="Wang Z."/>
            <person name="Gao X.L."/>
            <person name="Li Y.G."/>
            <person name="Wang T.C."/>
            <person name="Zhang K."/>
            <person name="Xu W.W."/>
            <person name="Yu Z.J."/>
            <person name="Xia X.Z."/>
        </authorList>
    </citation>
    <scope>NUCLEOTIDE SEQUENCE</scope>
    <source>
        <strain evidence="2">FR3</strain>
    </source>
</reference>
<keyword evidence="4" id="KW-1185">Reference proteome</keyword>
<dbReference type="PANTHER" id="PTHR15276:SF0">
    <property type="entry name" value="COILED-COIL DOMAIN-CONTAINING PROTEIN 6"/>
    <property type="match status" value="1"/>
</dbReference>
<dbReference type="PANTHER" id="PTHR15276">
    <property type="entry name" value="H4 D10S170 PROTEIN-RELATED"/>
    <property type="match status" value="1"/>
</dbReference>
<evidence type="ECO:0000313" key="5">
    <source>
        <dbReference type="WBParaSite" id="Bm5696b.1"/>
    </source>
</evidence>
<organism evidence="2">
    <name type="scientific">Brugia malayi</name>
    <name type="common">Filarial nematode worm</name>
    <dbReference type="NCBI Taxonomy" id="6279"/>
    <lineage>
        <taxon>Eukaryota</taxon>
        <taxon>Metazoa</taxon>
        <taxon>Ecdysozoa</taxon>
        <taxon>Nematoda</taxon>
        <taxon>Chromadorea</taxon>
        <taxon>Rhabditida</taxon>
        <taxon>Spirurina</taxon>
        <taxon>Spiruromorpha</taxon>
        <taxon>Filarioidea</taxon>
        <taxon>Onchocercidae</taxon>
        <taxon>Brugia</taxon>
    </lineage>
</organism>
<dbReference type="WormBase" id="Bm5696b">
    <property type="protein sequence ID" value="BM38764"/>
    <property type="gene ID" value="WBGene00225957"/>
</dbReference>
<dbReference type="WBParaSite" id="Bm5696b.1">
    <property type="protein sequence ID" value="Bm5696b.1"/>
    <property type="gene ID" value="WBGene00225957"/>
</dbReference>
<dbReference type="CTD" id="6102725"/>
<evidence type="ECO:0000313" key="3">
    <source>
        <dbReference type="EMBL" id="VIO86681.1"/>
    </source>
</evidence>
<feature type="region of interest" description="Disordered" evidence="1">
    <location>
        <begin position="264"/>
        <end position="312"/>
    </location>
</feature>
<feature type="compositionally biased region" description="Polar residues" evidence="1">
    <location>
        <begin position="410"/>
        <end position="420"/>
    </location>
</feature>
<dbReference type="AlphaFoldDB" id="A0A0H5SBH8"/>
<feature type="compositionally biased region" description="Basic and acidic residues" evidence="1">
    <location>
        <begin position="451"/>
        <end position="466"/>
    </location>
</feature>
<feature type="compositionally biased region" description="Acidic residues" evidence="1">
    <location>
        <begin position="429"/>
        <end position="439"/>
    </location>
</feature>
<dbReference type="RefSeq" id="XP_042929641.1">
    <property type="nucleotide sequence ID" value="XM_043073707.1"/>
</dbReference>
<reference evidence="5" key="4">
    <citation type="submission" date="2019-12" db="UniProtKB">
        <authorList>
            <consortium name="WormBaseParasite"/>
        </authorList>
    </citation>
    <scope>IDENTIFICATION</scope>
</reference>
<protein>
    <submittedName>
        <fullName evidence="2">Bm5696, isoform b</fullName>
    </submittedName>
    <submittedName>
        <fullName evidence="5">Coiled-coil domain-containing protein 6</fullName>
    </submittedName>
</protein>
<evidence type="ECO:0000313" key="6">
    <source>
        <dbReference type="WormBase" id="Bm5696b"/>
    </source>
</evidence>
<dbReference type="InterPro" id="IPR019152">
    <property type="entry name" value="DUF2046"/>
</dbReference>
<evidence type="ECO:0000313" key="4">
    <source>
        <dbReference type="Proteomes" id="UP000006672"/>
    </source>
</evidence>
<dbReference type="Pfam" id="PF09755">
    <property type="entry name" value="DUF2046"/>
    <property type="match status" value="1"/>
</dbReference>
<reference evidence="2 4" key="1">
    <citation type="journal article" date="2007" name="Science">
        <title>Draft genome of the filarial nematode parasite Brugia malayi.</title>
        <authorList>
            <person name="Ghedin E."/>
            <person name="Wang S."/>
            <person name="Spiro D."/>
            <person name="Caler E."/>
            <person name="Zhao Q."/>
            <person name="Crabtree J."/>
            <person name="Allen J.E."/>
            <person name="Delcher A.L."/>
            <person name="Guiliano D.B."/>
            <person name="Miranda-Saavedra D."/>
            <person name="Angiuoli S.V."/>
            <person name="Creasy T."/>
            <person name="Amedeo P."/>
            <person name="Haas B."/>
            <person name="El-Sayed N.M."/>
            <person name="Wortman J.R."/>
            <person name="Feldblyum T."/>
            <person name="Tallon L."/>
            <person name="Schatz M."/>
            <person name="Shumway M."/>
            <person name="Koo H."/>
            <person name="Salzberg S.L."/>
            <person name="Schobel S."/>
            <person name="Pertea M."/>
            <person name="Pop M."/>
            <person name="White O."/>
            <person name="Barton G.J."/>
            <person name="Carlow C.K."/>
            <person name="Crawford M.J."/>
            <person name="Daub J."/>
            <person name="Dimmic M.W."/>
            <person name="Estes C.F."/>
            <person name="Foster J.M."/>
            <person name="Ganatra M."/>
            <person name="Gregory W.F."/>
            <person name="Johnson N.M."/>
            <person name="Jin J."/>
            <person name="Komuniecki R."/>
            <person name="Korf I."/>
            <person name="Kumar S."/>
            <person name="Laney S."/>
            <person name="Li B.W."/>
            <person name="Li W."/>
            <person name="Lindblom T.H."/>
            <person name="Lustigman S."/>
            <person name="Ma D."/>
            <person name="Maina C.V."/>
            <person name="Martin D.M."/>
            <person name="McCarter J.P."/>
            <person name="McReynolds L."/>
            <person name="Mitreva M."/>
            <person name="Nutman T.B."/>
            <person name="Parkinson J."/>
            <person name="Peregrin-Alvarez J.M."/>
            <person name="Poole C."/>
            <person name="Ren Q."/>
            <person name="Saunders L."/>
            <person name="Sluder A.E."/>
            <person name="Smith K."/>
            <person name="Stanke M."/>
            <person name="Unnasch T.R."/>
            <person name="Ware J."/>
            <person name="Wei A.D."/>
            <person name="Weil G."/>
            <person name="Williams D.J."/>
            <person name="Zhang Y."/>
            <person name="Williams S.A."/>
            <person name="Fraser-Liggett C."/>
            <person name="Slatko B."/>
            <person name="Blaxter M.L."/>
            <person name="Scott A.L."/>
        </authorList>
    </citation>
    <scope>NUCLEOTIDE SEQUENCE</scope>
    <source>
        <strain evidence="2 4">FR3</strain>
    </source>
</reference>
<evidence type="ECO:0000256" key="1">
    <source>
        <dbReference type="SAM" id="MobiDB-lite"/>
    </source>
</evidence>
<proteinExistence type="predicted"/>
<evidence type="ECO:0000313" key="2">
    <source>
        <dbReference type="EMBL" id="CRZ25902.1"/>
    </source>
</evidence>
<name>A0A0H5SBH8_BRUMA</name>
<dbReference type="EMBL" id="LN857014">
    <property type="protein sequence ID" value="CRZ25902.1"/>
    <property type="molecule type" value="Genomic_DNA"/>
</dbReference>
<dbReference type="EMBL" id="CAAKNF010000196">
    <property type="protein sequence ID" value="VIO86681.1"/>
    <property type="molecule type" value="Genomic_DNA"/>
</dbReference>
<accession>A0A4E9ER70</accession>
<accession>A0A0H5SBH8</accession>
<dbReference type="Proteomes" id="UP000006672">
    <property type="component" value="Unassembled WGS sequence"/>
</dbReference>
<reference evidence="3" key="3">
    <citation type="submission" date="2019-04" db="EMBL/GenBank/DDBJ databases">
        <authorList>
            <person name="Howe K."/>
            <person name="Paulini M."/>
            <person name="Williams G."/>
        </authorList>
    </citation>
    <scope>NUCLEOTIDE SEQUENCE [LARGE SCALE GENOMIC DNA]</scope>
    <source>
        <strain evidence="3">FR3</strain>
    </source>
</reference>
<sequence length="514" mass="57893">MSSSTGLTNGQSFKLQSAVSVERTSFNSDGSRDKHARCSKAGREDSELAKVTAKLSPQLSSSVEVVTVDLISDQELISLYEERIPHSSVKYDDVLRKAVFLLREKTRIEEEVLGLRARNESLQQLNKTIREKSVRLHAKAEQEEEFISNMLLKRIQKLKNDKEALALKYEQEEEFLTNDLTRKLSQLQNERDELAGQVEAEQSWVVDTLLVKIRKLEAEISANHTALEQLRREKVDLENALEHEQESLFNTLGKRMDQLEAEKRRMQARLDQASLSDDHSPSSSANEFPSHEMNDTGERRSTRAETEARKLREECSRQRSVIANLKGTISNLQQQMSAQETKYVADLLAIREKSAESRANNRRSRMALETDLARCLETCRAFAASETTRENDEDNCMAALLNRMSVPKSITPTPTYATDASSRDRMEEGSEAADTDGDMNMDANFFINERLSPRNEDGERSNEESTKTISAYPGSISSASNEDSNESAELAHIGLGQFARPALPPTRSPIAKKD</sequence>
<gene>
    <name evidence="2 5 6" type="ORF">Bm5696</name>
    <name evidence="3" type="ORF">BM_BM5696</name>
    <name evidence="2" type="ORF">BM_Bm5696</name>
</gene>
<dbReference type="GeneID" id="6102725"/>
<feature type="region of interest" description="Disordered" evidence="1">
    <location>
        <begin position="410"/>
        <end position="514"/>
    </location>
</feature>
<dbReference type="OrthoDB" id="78858at2759"/>
<feature type="region of interest" description="Disordered" evidence="1">
    <location>
        <begin position="22"/>
        <end position="43"/>
    </location>
</feature>
<feature type="compositionally biased region" description="Basic and acidic residues" evidence="1">
    <location>
        <begin position="289"/>
        <end position="312"/>
    </location>
</feature>